<dbReference type="RefSeq" id="WP_271168826.1">
    <property type="nucleotide sequence ID" value="NZ_BSFI01000008.1"/>
</dbReference>
<keyword evidence="3" id="KW-1185">Reference proteome</keyword>
<dbReference type="GO" id="GO:0090313">
    <property type="term" value="P:regulation of protein targeting to membrane"/>
    <property type="evidence" value="ECO:0007669"/>
    <property type="project" value="TreeGrafter"/>
</dbReference>
<reference evidence="2" key="1">
    <citation type="journal article" date="2014" name="Int. J. Syst. Evol. Microbiol.">
        <title>Complete genome sequence of Corynebacterium casei LMG S-19264T (=DSM 44701T), isolated from a smear-ripened cheese.</title>
        <authorList>
            <consortium name="US DOE Joint Genome Institute (JGI-PGF)"/>
            <person name="Walter F."/>
            <person name="Albersmeier A."/>
            <person name="Kalinowski J."/>
            <person name="Ruckert C."/>
        </authorList>
    </citation>
    <scope>NUCLEOTIDE SEQUENCE</scope>
    <source>
        <strain evidence="2">VKM B-2347</strain>
    </source>
</reference>
<dbReference type="PANTHER" id="PTHR30441">
    <property type="entry name" value="DUF748 DOMAIN-CONTAINING PROTEIN"/>
    <property type="match status" value="1"/>
</dbReference>
<dbReference type="PANTHER" id="PTHR30441:SF4">
    <property type="entry name" value="PROTEIN ASMA"/>
    <property type="match status" value="1"/>
</dbReference>
<proteinExistence type="predicted"/>
<sequence length="575" mass="59589">MRRIVLGIAILATAAVAVFVTLLARAPLDDAGVAMLDALRDGSGLRVEVNGRTKLSMFPTPQVRMAGVSFAQGDQEPFAIARELIGSPRMSALLFGRLELSDVTLDGAQIALDRIPVGALFSTGVTPARAWTAPSIRIVDGRLAWGGQAVEKVEAGLVWAGAGRPLSASGYGTFADRPVEATFALTDPEALARHEQAPFRVRIEGGGARVTFDGTAIDDGGVRFTGDLSARAASLRETLRWIGAPAPRRSSPLTGFSLVGRATADKSGLSIADAELNLEGGSFLGAGRIAVVSGQPSIEATLDTGRLDLDPYVNGIAPALQEEHGWNPRPVDLKLLAGYDLDLRLSAGEVRSGALRLGPIAATVVIAGGAFDLAVGEASAYDGTVGGHLSVSPEGAAGARVRLQTELTGIDLDEALRRFVTQPPLTGALTANISVEGVGVSAADVIATLKGEGEARVTGGSLEGIGRSRTLSLAGLRGGMDIASAEATLRIDHGVARTSDFAIMGSDATFTLSGEARLVDRDLRLQGFVKPKEGAWTLPVRVDGPLSSPKLRPYLSSATDPHAEADRRHSATPGG</sequence>
<dbReference type="InterPro" id="IPR052894">
    <property type="entry name" value="AsmA-related"/>
</dbReference>
<dbReference type="AlphaFoldDB" id="A0A9W6J0L2"/>
<dbReference type="GO" id="GO:0005886">
    <property type="term" value="C:plasma membrane"/>
    <property type="evidence" value="ECO:0007669"/>
    <property type="project" value="TreeGrafter"/>
</dbReference>
<protein>
    <submittedName>
        <fullName evidence="2">Cell envelope biogenesis protein AsmA</fullName>
    </submittedName>
</protein>
<accession>A0A9W6J0L2</accession>
<evidence type="ECO:0000313" key="3">
    <source>
        <dbReference type="Proteomes" id="UP001143372"/>
    </source>
</evidence>
<organism evidence="2 3">
    <name type="scientific">Hansschlegelia plantiphila</name>
    <dbReference type="NCBI Taxonomy" id="374655"/>
    <lineage>
        <taxon>Bacteria</taxon>
        <taxon>Pseudomonadati</taxon>
        <taxon>Pseudomonadota</taxon>
        <taxon>Alphaproteobacteria</taxon>
        <taxon>Hyphomicrobiales</taxon>
        <taxon>Methylopilaceae</taxon>
        <taxon>Hansschlegelia</taxon>
    </lineage>
</organism>
<comment type="caution">
    <text evidence="2">The sequence shown here is derived from an EMBL/GenBank/DDBJ whole genome shotgun (WGS) entry which is preliminary data.</text>
</comment>
<evidence type="ECO:0000256" key="1">
    <source>
        <dbReference type="SAM" id="MobiDB-lite"/>
    </source>
</evidence>
<feature type="region of interest" description="Disordered" evidence="1">
    <location>
        <begin position="547"/>
        <end position="575"/>
    </location>
</feature>
<dbReference type="EMBL" id="BSFI01000008">
    <property type="protein sequence ID" value="GLK68596.1"/>
    <property type="molecule type" value="Genomic_DNA"/>
</dbReference>
<name>A0A9W6J0L2_9HYPH</name>
<reference evidence="2" key="2">
    <citation type="submission" date="2023-01" db="EMBL/GenBank/DDBJ databases">
        <authorList>
            <person name="Sun Q."/>
            <person name="Evtushenko L."/>
        </authorList>
    </citation>
    <scope>NUCLEOTIDE SEQUENCE</scope>
    <source>
        <strain evidence="2">VKM B-2347</strain>
    </source>
</reference>
<evidence type="ECO:0000313" key="2">
    <source>
        <dbReference type="EMBL" id="GLK68596.1"/>
    </source>
</evidence>
<gene>
    <name evidence="2" type="ORF">GCM10008179_22340</name>
</gene>
<dbReference type="Proteomes" id="UP001143372">
    <property type="component" value="Unassembled WGS sequence"/>
</dbReference>